<dbReference type="EMBL" id="MU151071">
    <property type="protein sequence ID" value="KAF9452414.1"/>
    <property type="molecule type" value="Genomic_DNA"/>
</dbReference>
<feature type="domain" description="Transferrin receptor-like dimerisation" evidence="3">
    <location>
        <begin position="888"/>
        <end position="968"/>
    </location>
</feature>
<dbReference type="InterPro" id="IPR046450">
    <property type="entry name" value="PA_dom_sf"/>
</dbReference>
<protein>
    <submittedName>
        <fullName evidence="5">Zn-dependent exopeptidase</fullName>
    </submittedName>
</protein>
<keyword evidence="6" id="KW-1185">Reference proteome</keyword>
<evidence type="ECO:0000259" key="3">
    <source>
        <dbReference type="Pfam" id="PF04253"/>
    </source>
</evidence>
<sequence>MAAIPGHIKNEVVVIGCHRDAWVMGAADPTSGTVSLLEIVKGLGVLLKSGWAPLRTIVIASWDAEEYGLIGSTEWGEDFSDWISENVVTYLNVDVSVDGSRWNVAGSPSLAHLIKDVALNVDHPTFPGKKLWDARNDEGPYKGLNLTIDQEFLEVYEQANAERKASKTSVYPLGSGSDFTVFLQRLGVRSGLRLYSLGCGVPLPLSLRQSTLAIGTKESREATLKLTTKHAPKRPTAWIDVYYPVLDTGLDRNLSIINDAGLVEWKADLDEDGDPRDVEAHKYRTAVPTWHGFSRAGDVTGELIYANYGTQEDYAELVAVGTNFTGKIVITRYGGIGRGLKIQGAQELGAAGVLIYSDPRDDGYVTVANGFAPYPAGPARNPTSVERGSVQYATIYPGDPTTPGYPAYEDAERTEATNIPAIPSLPISWSNAQRLLEEIGDIYVEDGKGSKRLSGNTSRNKIRLVNNVDNKVTPIWNTMAAIPGHIKNEIVVIGCHRDAWVMGAADPVSGTVSLLEIVKGLGILLRSGWTPLRTIVIASWDGEEHGLIGSTEWGEDFSDWILENVVSYLNVDVSVAGSRWNAAGSPSLAHLIKDAALTVDHPTFPGKKLWDARNDDGPYKGLNLTIDQEFLQAYEQTDAQRKGSKTGVDPLGTGSDFTVFLQRLGVASADQSFLPSPWDAVYHYHSIYDSRHWLEVYADPGFYRHVAVAKHLGLMGLKLADSLLIPLNTTQYALELSDYLTRVEALIPDNLETEPDFSALRAAIADVQAASLKLDTEKQAALKDFEKLLKYLPPYPPSQVPRRRLRHSCRNPQDQPPSFITRVKDWIKDVFGVPPTMETAISWEVAKVFGEDSWEGVLGYAFSTAEGAGDEVLPPWVPRPIKKFIEAARRLGRANKALIAFERGFISEGGIKDREWYKHLGVAPGKWLGYGATTFPALTEAITIEKNITLVDYEARRLTGLINKLAERITPT</sequence>
<dbReference type="PANTHER" id="PTHR10404:SF46">
    <property type="entry name" value="VACUOLAR PROTEIN SORTING-ASSOCIATED PROTEIN 70"/>
    <property type="match status" value="1"/>
</dbReference>
<dbReference type="GO" id="GO:0004180">
    <property type="term" value="F:carboxypeptidase activity"/>
    <property type="evidence" value="ECO:0007669"/>
    <property type="project" value="TreeGrafter"/>
</dbReference>
<evidence type="ECO:0000313" key="6">
    <source>
        <dbReference type="Proteomes" id="UP000807342"/>
    </source>
</evidence>
<gene>
    <name evidence="5" type="ORF">P691DRAFT_784213</name>
</gene>
<dbReference type="SUPFAM" id="SSF53187">
    <property type="entry name" value="Zn-dependent exopeptidases"/>
    <property type="match status" value="2"/>
</dbReference>
<dbReference type="Gene3D" id="1.20.930.40">
    <property type="entry name" value="Transferrin receptor-like, dimerisation domain"/>
    <property type="match status" value="1"/>
</dbReference>
<evidence type="ECO:0000259" key="2">
    <source>
        <dbReference type="Pfam" id="PF02225"/>
    </source>
</evidence>
<dbReference type="OrthoDB" id="5841748at2759"/>
<evidence type="ECO:0000259" key="4">
    <source>
        <dbReference type="Pfam" id="PF04389"/>
    </source>
</evidence>
<dbReference type="Pfam" id="PF04253">
    <property type="entry name" value="TFR_dimer"/>
    <property type="match status" value="1"/>
</dbReference>
<dbReference type="Pfam" id="PF02225">
    <property type="entry name" value="PA"/>
    <property type="match status" value="1"/>
</dbReference>
<evidence type="ECO:0000313" key="5">
    <source>
        <dbReference type="EMBL" id="KAF9452414.1"/>
    </source>
</evidence>
<reference evidence="5" key="1">
    <citation type="submission" date="2020-11" db="EMBL/GenBank/DDBJ databases">
        <authorList>
            <consortium name="DOE Joint Genome Institute"/>
            <person name="Ahrendt S."/>
            <person name="Riley R."/>
            <person name="Andreopoulos W."/>
            <person name="Labutti K."/>
            <person name="Pangilinan J."/>
            <person name="Ruiz-Duenas F.J."/>
            <person name="Barrasa J.M."/>
            <person name="Sanchez-Garcia M."/>
            <person name="Camarero S."/>
            <person name="Miyauchi S."/>
            <person name="Serrano A."/>
            <person name="Linde D."/>
            <person name="Babiker R."/>
            <person name="Drula E."/>
            <person name="Ayuso-Fernandez I."/>
            <person name="Pacheco R."/>
            <person name="Padilla G."/>
            <person name="Ferreira P."/>
            <person name="Barriuso J."/>
            <person name="Kellner H."/>
            <person name="Castanera R."/>
            <person name="Alfaro M."/>
            <person name="Ramirez L."/>
            <person name="Pisabarro A.G."/>
            <person name="Kuo A."/>
            <person name="Tritt A."/>
            <person name="Lipzen A."/>
            <person name="He G."/>
            <person name="Yan M."/>
            <person name="Ng V."/>
            <person name="Cullen D."/>
            <person name="Martin F."/>
            <person name="Rosso M.-N."/>
            <person name="Henrissat B."/>
            <person name="Hibbett D."/>
            <person name="Martinez A.T."/>
            <person name="Grigoriev I.V."/>
        </authorList>
    </citation>
    <scope>NUCLEOTIDE SEQUENCE</scope>
    <source>
        <strain evidence="5">MF-IS2</strain>
    </source>
</reference>
<dbReference type="SUPFAM" id="SSF47672">
    <property type="entry name" value="Transferrin receptor-like dimerisation domain"/>
    <property type="match status" value="1"/>
</dbReference>
<comment type="similarity">
    <text evidence="1">Belongs to the peptidase M28 family. M28B subfamily.</text>
</comment>
<dbReference type="AlphaFoldDB" id="A0A9P5XL26"/>
<dbReference type="PANTHER" id="PTHR10404">
    <property type="entry name" value="N-ACETYLATED-ALPHA-LINKED ACIDIC DIPEPTIDASE"/>
    <property type="match status" value="1"/>
</dbReference>
<dbReference type="InterPro" id="IPR007484">
    <property type="entry name" value="Peptidase_M28"/>
</dbReference>
<dbReference type="InterPro" id="IPR007365">
    <property type="entry name" value="TFR-like_dimer_dom"/>
</dbReference>
<dbReference type="Gene3D" id="3.50.30.30">
    <property type="match status" value="1"/>
</dbReference>
<dbReference type="CDD" id="cd08022">
    <property type="entry name" value="M28_PSMA_like"/>
    <property type="match status" value="1"/>
</dbReference>
<dbReference type="Gene3D" id="3.40.630.10">
    <property type="entry name" value="Zn peptidases"/>
    <property type="match status" value="2"/>
</dbReference>
<feature type="domain" description="Peptidase M28" evidence="4">
    <location>
        <begin position="2"/>
        <end position="101"/>
    </location>
</feature>
<name>A0A9P5XL26_9AGAR</name>
<dbReference type="InterPro" id="IPR039373">
    <property type="entry name" value="Peptidase_M28B"/>
</dbReference>
<dbReference type="CDD" id="cd02121">
    <property type="entry name" value="PA_GCPII_like"/>
    <property type="match status" value="1"/>
</dbReference>
<feature type="domain" description="Peptidase M28" evidence="4">
    <location>
        <begin position="477"/>
        <end position="581"/>
    </location>
</feature>
<proteinExistence type="inferred from homology"/>
<dbReference type="InterPro" id="IPR036757">
    <property type="entry name" value="TFR-like_dimer_dom_sf"/>
</dbReference>
<dbReference type="Pfam" id="PF04389">
    <property type="entry name" value="Peptidase_M28"/>
    <property type="match status" value="2"/>
</dbReference>
<dbReference type="Proteomes" id="UP000807342">
    <property type="component" value="Unassembled WGS sequence"/>
</dbReference>
<organism evidence="5 6">
    <name type="scientific">Macrolepiota fuliginosa MF-IS2</name>
    <dbReference type="NCBI Taxonomy" id="1400762"/>
    <lineage>
        <taxon>Eukaryota</taxon>
        <taxon>Fungi</taxon>
        <taxon>Dikarya</taxon>
        <taxon>Basidiomycota</taxon>
        <taxon>Agaricomycotina</taxon>
        <taxon>Agaricomycetes</taxon>
        <taxon>Agaricomycetidae</taxon>
        <taxon>Agaricales</taxon>
        <taxon>Agaricineae</taxon>
        <taxon>Agaricaceae</taxon>
        <taxon>Macrolepiota</taxon>
    </lineage>
</organism>
<dbReference type="FunFam" id="3.40.630.10:FF:000101">
    <property type="entry name" value="N-acetylated alpha-linked acidic dipeptidase like 1"/>
    <property type="match status" value="2"/>
</dbReference>
<feature type="domain" description="PA" evidence="2">
    <location>
        <begin position="299"/>
        <end position="366"/>
    </location>
</feature>
<comment type="caution">
    <text evidence="5">The sequence shown here is derived from an EMBL/GenBank/DDBJ whole genome shotgun (WGS) entry which is preliminary data.</text>
</comment>
<accession>A0A9P5XL26</accession>
<dbReference type="InterPro" id="IPR003137">
    <property type="entry name" value="PA_domain"/>
</dbReference>
<dbReference type="SUPFAM" id="SSF52025">
    <property type="entry name" value="PA domain"/>
    <property type="match status" value="1"/>
</dbReference>
<evidence type="ECO:0000256" key="1">
    <source>
        <dbReference type="ARBA" id="ARBA00005634"/>
    </source>
</evidence>